<accession>A0A7G1IS93</accession>
<evidence type="ECO:0000313" key="1">
    <source>
        <dbReference type="EMBL" id="BCI92879.1"/>
    </source>
</evidence>
<proteinExistence type="predicted"/>
<name>A0A7G1IS93_MYCKA</name>
<evidence type="ECO:0008006" key="3">
    <source>
        <dbReference type="Google" id="ProtNLM"/>
    </source>
</evidence>
<keyword evidence="2" id="KW-1185">Reference proteome</keyword>
<organism evidence="1 2">
    <name type="scientific">Mycobacterium kansasii</name>
    <dbReference type="NCBI Taxonomy" id="1768"/>
    <lineage>
        <taxon>Bacteria</taxon>
        <taxon>Bacillati</taxon>
        <taxon>Actinomycetota</taxon>
        <taxon>Actinomycetes</taxon>
        <taxon>Mycobacteriales</taxon>
        <taxon>Mycobacteriaceae</taxon>
        <taxon>Mycobacterium</taxon>
    </lineage>
</organism>
<protein>
    <recommendedName>
        <fullName evidence="3">SAM-dependent methyltransferase</fullName>
    </recommendedName>
</protein>
<evidence type="ECO:0000313" key="2">
    <source>
        <dbReference type="Proteomes" id="UP000516380"/>
    </source>
</evidence>
<dbReference type="EMBL" id="AP023343">
    <property type="protein sequence ID" value="BCI92879.1"/>
    <property type="molecule type" value="Genomic_DNA"/>
</dbReference>
<gene>
    <name evidence="1" type="ORF">NIIDMKKI_80850</name>
</gene>
<dbReference type="AlphaFoldDB" id="A0A7G1IS93"/>
<reference evidence="1 2" key="1">
    <citation type="submission" date="2020-07" db="EMBL/GenBank/DDBJ databases">
        <title>Mycobacterium kansasii (former subtype) with zoonotic potential isolated from diseased indoor pet cat, Japan.</title>
        <authorList>
            <person name="Fukano H."/>
            <person name="Terazono T."/>
            <person name="Hoshino Y."/>
        </authorList>
    </citation>
    <scope>NUCLEOTIDE SEQUENCE [LARGE SCALE GENOMIC DNA]</scope>
    <source>
        <strain evidence="1 2">Kuro-I</strain>
    </source>
</reference>
<sequence>MRDAVSKYWEIDEIRPAFIHANVPQVPGAPFEMPPHPRDEKGRMMLPAYLLSAHKAG</sequence>
<dbReference type="Proteomes" id="UP000516380">
    <property type="component" value="Chromosome"/>
</dbReference>